<dbReference type="AlphaFoldDB" id="A0A174SK44"/>
<keyword evidence="2" id="KW-0808">Transferase</keyword>
<dbReference type="EMBL" id="CZBI01000003">
    <property type="protein sequence ID" value="CUP94929.1"/>
    <property type="molecule type" value="Genomic_DNA"/>
</dbReference>
<dbReference type="Pfam" id="PF04230">
    <property type="entry name" value="PS_pyruv_trans"/>
    <property type="match status" value="1"/>
</dbReference>
<organism evidence="2 3">
    <name type="scientific">Bacteroides thetaiotaomicron</name>
    <dbReference type="NCBI Taxonomy" id="818"/>
    <lineage>
        <taxon>Bacteria</taxon>
        <taxon>Pseudomonadati</taxon>
        <taxon>Bacteroidota</taxon>
        <taxon>Bacteroidia</taxon>
        <taxon>Bacteroidales</taxon>
        <taxon>Bacteroidaceae</taxon>
        <taxon>Bacteroides</taxon>
    </lineage>
</organism>
<dbReference type="Proteomes" id="UP000095541">
    <property type="component" value="Unassembled WGS sequence"/>
</dbReference>
<evidence type="ECO:0000313" key="3">
    <source>
        <dbReference type="Proteomes" id="UP000095541"/>
    </source>
</evidence>
<evidence type="ECO:0000259" key="1">
    <source>
        <dbReference type="Pfam" id="PF04230"/>
    </source>
</evidence>
<dbReference type="RefSeq" id="WP_055218730.1">
    <property type="nucleotide sequence ID" value="NZ_CZBI01000003.1"/>
</dbReference>
<evidence type="ECO:0000313" key="2">
    <source>
        <dbReference type="EMBL" id="CUP94929.1"/>
    </source>
</evidence>
<gene>
    <name evidence="2" type="ORF">ERS852557_02205</name>
</gene>
<proteinExistence type="predicted"/>
<feature type="domain" description="Polysaccharide pyruvyl transferase" evidence="1">
    <location>
        <begin position="13"/>
        <end position="304"/>
    </location>
</feature>
<reference evidence="2 3" key="1">
    <citation type="submission" date="2015-09" db="EMBL/GenBank/DDBJ databases">
        <authorList>
            <consortium name="Pathogen Informatics"/>
        </authorList>
    </citation>
    <scope>NUCLEOTIDE SEQUENCE [LARGE SCALE GENOMIC DNA]</scope>
    <source>
        <strain evidence="2 3">2789STDY5834945</strain>
    </source>
</reference>
<protein>
    <submittedName>
        <fullName evidence="2">Polysaccharide pyruvyl transferase</fullName>
    </submittedName>
</protein>
<name>A0A174SK44_BACT4</name>
<sequence length="362" mass="42145">MRIGILTFHRADNLGAVWQTYALQKYLMMSGHDVDIIDYRCKSIESVYMPFLLKRYLRKNVWTGLRQLLFDLLVAGDVKCKHKKFEAFRKQYLKLSASVFSTDEIEALSYEIIITGSDQVWNKYLTGNDLMYFIPIRNVRKISYAVSMEYRSLDDISDNQEFYQSVLGSYVAVSVREKAIVDRLGTIGIKEVKMTCDPTLLLTKKNYLQLIKTEAHSPYRKYILVYHLAYSDELNKLAGYISQQTGFEVINVHTQFRTRRKKMEIQDFGPIDLLSLINNAEYVITTSFHAVAFSLILEKQFYAIKTAFSNRIENILQCMNIENRLLGDIFPDLDQRIDYTKVEGCKSQFIKESIDFIKSNVI</sequence>
<dbReference type="GO" id="GO:0016740">
    <property type="term" value="F:transferase activity"/>
    <property type="evidence" value="ECO:0007669"/>
    <property type="project" value="UniProtKB-KW"/>
</dbReference>
<accession>A0A174SK44</accession>
<dbReference type="InterPro" id="IPR007345">
    <property type="entry name" value="Polysacch_pyruvyl_Trfase"/>
</dbReference>